<dbReference type="Proteomes" id="UP000638263">
    <property type="component" value="Unassembled WGS sequence"/>
</dbReference>
<protein>
    <recommendedName>
        <fullName evidence="3">DUF3558 domain-containing protein</fullName>
    </recommendedName>
</protein>
<name>A0A917RQ22_9NOCA</name>
<accession>A0A917RQ22</accession>
<sequence>MKHWRRTQDRVRGLRSSTVSALLVLGAVTGCGVEEAGQAGAEPMFGGLTDSCAQVAAPAMSAIRAYTGALFSDAVEFEDESSGLSSPEKPVKVCTAEYQRVEPWSAGEPLHRTITLSFSLRLGDDAVEATERHFDRALDDTKGSAATGLGDESFVSWGAPDDTALNAFRKSNVFVSAAVFGSNMSDREGISGPRAGRSEVEPGARAIAEALAADLGAVLASN</sequence>
<dbReference type="AlphaFoldDB" id="A0A917RQ22"/>
<gene>
    <name evidence="1" type="ORF">GCM10011588_36360</name>
</gene>
<evidence type="ECO:0008006" key="3">
    <source>
        <dbReference type="Google" id="ProtNLM"/>
    </source>
</evidence>
<evidence type="ECO:0000313" key="1">
    <source>
        <dbReference type="EMBL" id="GGL18432.1"/>
    </source>
</evidence>
<proteinExistence type="predicted"/>
<reference evidence="1" key="2">
    <citation type="submission" date="2020-09" db="EMBL/GenBank/DDBJ databases">
        <authorList>
            <person name="Sun Q."/>
            <person name="Zhou Y."/>
        </authorList>
    </citation>
    <scope>NUCLEOTIDE SEQUENCE</scope>
    <source>
        <strain evidence="1">CGMCC 4.3508</strain>
    </source>
</reference>
<evidence type="ECO:0000313" key="2">
    <source>
        <dbReference type="Proteomes" id="UP000638263"/>
    </source>
</evidence>
<reference evidence="1" key="1">
    <citation type="journal article" date="2014" name="Int. J. Syst. Evol. Microbiol.">
        <title>Complete genome sequence of Corynebacterium casei LMG S-19264T (=DSM 44701T), isolated from a smear-ripened cheese.</title>
        <authorList>
            <consortium name="US DOE Joint Genome Institute (JGI-PGF)"/>
            <person name="Walter F."/>
            <person name="Albersmeier A."/>
            <person name="Kalinowski J."/>
            <person name="Ruckert C."/>
        </authorList>
    </citation>
    <scope>NUCLEOTIDE SEQUENCE</scope>
    <source>
        <strain evidence="1">CGMCC 4.3508</strain>
    </source>
</reference>
<dbReference type="EMBL" id="BMMH01000007">
    <property type="protein sequence ID" value="GGL18432.1"/>
    <property type="molecule type" value="Genomic_DNA"/>
</dbReference>
<keyword evidence="2" id="KW-1185">Reference proteome</keyword>
<organism evidence="1 2">
    <name type="scientific">Nocardia jinanensis</name>
    <dbReference type="NCBI Taxonomy" id="382504"/>
    <lineage>
        <taxon>Bacteria</taxon>
        <taxon>Bacillati</taxon>
        <taxon>Actinomycetota</taxon>
        <taxon>Actinomycetes</taxon>
        <taxon>Mycobacteriales</taxon>
        <taxon>Nocardiaceae</taxon>
        <taxon>Nocardia</taxon>
    </lineage>
</organism>
<dbReference type="PROSITE" id="PS51257">
    <property type="entry name" value="PROKAR_LIPOPROTEIN"/>
    <property type="match status" value="1"/>
</dbReference>
<comment type="caution">
    <text evidence="1">The sequence shown here is derived from an EMBL/GenBank/DDBJ whole genome shotgun (WGS) entry which is preliminary data.</text>
</comment>